<sequence>MPARIAEASIRLPTYVYSLIQPVTGIAVITLALGFYLFAFIFKPSLGRGAVHDVLRRAPGDD</sequence>
<dbReference type="RefSeq" id="WP_088473532.1">
    <property type="nucleotide sequence ID" value="NZ_NISJ01000008.1"/>
</dbReference>
<proteinExistence type="predicted"/>
<organism evidence="2 3">
    <name type="scientific">Sphingopyxis witflariensis</name>
    <dbReference type="NCBI Taxonomy" id="173675"/>
    <lineage>
        <taxon>Bacteria</taxon>
        <taxon>Pseudomonadati</taxon>
        <taxon>Pseudomonadota</taxon>
        <taxon>Alphaproteobacteria</taxon>
        <taxon>Sphingomonadales</taxon>
        <taxon>Sphingomonadaceae</taxon>
        <taxon>Sphingopyxis</taxon>
    </lineage>
</organism>
<dbReference type="AlphaFoldDB" id="A0A2D0AN60"/>
<keyword evidence="1" id="KW-1133">Transmembrane helix</keyword>
<keyword evidence="3" id="KW-1185">Reference proteome</keyword>
<dbReference type="EMBL" id="NISJ01000008">
    <property type="protein sequence ID" value="OWQ95201.1"/>
    <property type="molecule type" value="Genomic_DNA"/>
</dbReference>
<name>A0A2D0AN60_9SPHN</name>
<dbReference type="OrthoDB" id="7446651at2"/>
<protein>
    <submittedName>
        <fullName evidence="2">Uncharacterized protein</fullName>
    </submittedName>
</protein>
<accession>A0A2D0AN60</accession>
<feature type="transmembrane region" description="Helical" evidence="1">
    <location>
        <begin position="20"/>
        <end position="42"/>
    </location>
</feature>
<evidence type="ECO:0000313" key="3">
    <source>
        <dbReference type="Proteomes" id="UP000197097"/>
    </source>
</evidence>
<keyword evidence="1" id="KW-0472">Membrane</keyword>
<evidence type="ECO:0000256" key="1">
    <source>
        <dbReference type="SAM" id="Phobius"/>
    </source>
</evidence>
<gene>
    <name evidence="2" type="ORF">CDQ91_14930</name>
</gene>
<evidence type="ECO:0000313" key="2">
    <source>
        <dbReference type="EMBL" id="OWQ95201.1"/>
    </source>
</evidence>
<comment type="caution">
    <text evidence="2">The sequence shown here is derived from an EMBL/GenBank/DDBJ whole genome shotgun (WGS) entry which is preliminary data.</text>
</comment>
<dbReference type="Proteomes" id="UP000197097">
    <property type="component" value="Unassembled WGS sequence"/>
</dbReference>
<keyword evidence="1" id="KW-0812">Transmembrane</keyword>
<reference evidence="2 3" key="1">
    <citation type="journal article" date="2002" name="Int. J. Syst. Evol. Microbiol.">
        <title>Sphingopyxis witflariensis sp. nov., isolated from activated sludge.</title>
        <authorList>
            <person name="Kampfer P."/>
            <person name="Witzenberger R."/>
            <person name="Denner E.B."/>
            <person name="Busse H.J."/>
            <person name="Neef A."/>
        </authorList>
    </citation>
    <scope>NUCLEOTIDE SEQUENCE [LARGE SCALE GENOMIC DNA]</scope>
    <source>
        <strain evidence="2 3">DSM 14551</strain>
    </source>
</reference>